<evidence type="ECO:0000256" key="6">
    <source>
        <dbReference type="SAM" id="MobiDB-lite"/>
    </source>
</evidence>
<feature type="domain" description="TF-B3" evidence="7">
    <location>
        <begin position="152"/>
        <end position="249"/>
    </location>
</feature>
<feature type="region of interest" description="Disordered" evidence="6">
    <location>
        <begin position="280"/>
        <end position="326"/>
    </location>
</feature>
<evidence type="ECO:0000259" key="7">
    <source>
        <dbReference type="PROSITE" id="PS50863"/>
    </source>
</evidence>
<dbReference type="InterPro" id="IPR015300">
    <property type="entry name" value="DNA-bd_pseudobarrel_sf"/>
</dbReference>
<feature type="domain" description="TF-B3" evidence="7">
    <location>
        <begin position="15"/>
        <end position="109"/>
    </location>
</feature>
<dbReference type="CDD" id="cd10017">
    <property type="entry name" value="B3_DNA"/>
    <property type="match status" value="2"/>
</dbReference>
<dbReference type="SMART" id="SM01019">
    <property type="entry name" value="B3"/>
    <property type="match status" value="2"/>
</dbReference>
<proteinExistence type="predicted"/>
<dbReference type="PROSITE" id="PS50863">
    <property type="entry name" value="B3"/>
    <property type="match status" value="2"/>
</dbReference>
<dbReference type="OrthoDB" id="635132at2759"/>
<dbReference type="SUPFAM" id="SSF101936">
    <property type="entry name" value="DNA-binding pseudobarrel domain"/>
    <property type="match status" value="2"/>
</dbReference>
<dbReference type="EMBL" id="SZYD01000015">
    <property type="protein sequence ID" value="KAD3642218.1"/>
    <property type="molecule type" value="Genomic_DNA"/>
</dbReference>
<evidence type="ECO:0000313" key="8">
    <source>
        <dbReference type="EMBL" id="KAD3642218.1"/>
    </source>
</evidence>
<dbReference type="Proteomes" id="UP000326396">
    <property type="component" value="Linkage Group LG5"/>
</dbReference>
<evidence type="ECO:0000256" key="5">
    <source>
        <dbReference type="ARBA" id="ARBA00023242"/>
    </source>
</evidence>
<comment type="subcellular location">
    <subcellularLocation>
        <location evidence="1">Nucleus</location>
    </subcellularLocation>
</comment>
<keyword evidence="2" id="KW-0805">Transcription regulation</keyword>
<evidence type="ECO:0000256" key="4">
    <source>
        <dbReference type="ARBA" id="ARBA00023163"/>
    </source>
</evidence>
<gene>
    <name evidence="8" type="ORF">E3N88_31442</name>
</gene>
<dbReference type="GO" id="GO:0003677">
    <property type="term" value="F:DNA binding"/>
    <property type="evidence" value="ECO:0007669"/>
    <property type="project" value="UniProtKB-KW"/>
</dbReference>
<dbReference type="InterPro" id="IPR003340">
    <property type="entry name" value="B3_DNA-bd"/>
</dbReference>
<dbReference type="PANTHER" id="PTHR31920:SF101">
    <property type="entry name" value="DNA-BINDING PSEUDOBARREL DOMAIN-CONTAINING PROTEIN-RELATED"/>
    <property type="match status" value="1"/>
</dbReference>
<name>A0A5N6MQ16_9ASTR</name>
<sequence>MQMLSGSSKHPEEGSPSFFKVIRYPSAPHLVLPKSFVKKYLKKIPKKPTIVTETRGHSWRMEFVKIGEDYCFAHGWEKLVKDVRLCIRDIVIFWLIDSLTFKVIFLGANGCEKDFPFDETNGNVVGGCHDDDGCHNVDNHRHHREVKPDKNLCFEKVFSGKTYKYFMSLPMKFVRAAGLEHTKSIKLKDHQGKEWIMGILVERYSSTKYSLSAGWAKFRQHHNLSDGDVCIFTFNKEEGVLNITQMSKNKQPIEQDTPMEEMNRNRTVKIEDDWWTAEKHCGGGGGGKVKTEDESDSDLVVGKGKSGAPPPEPHSRGGGVEMHTEQGVDRVFRSKHVIYF</sequence>
<accession>A0A5N6MQ16</accession>
<comment type="caution">
    <text evidence="8">The sequence shown here is derived from an EMBL/GenBank/DDBJ whole genome shotgun (WGS) entry which is preliminary data.</text>
</comment>
<dbReference type="GO" id="GO:0005634">
    <property type="term" value="C:nucleus"/>
    <property type="evidence" value="ECO:0007669"/>
    <property type="project" value="UniProtKB-SubCell"/>
</dbReference>
<dbReference type="AlphaFoldDB" id="A0A5N6MQ16"/>
<keyword evidence="5" id="KW-0539">Nucleus</keyword>
<evidence type="ECO:0000256" key="2">
    <source>
        <dbReference type="ARBA" id="ARBA00023015"/>
    </source>
</evidence>
<dbReference type="Gene3D" id="2.40.330.10">
    <property type="entry name" value="DNA-binding pseudobarrel domain"/>
    <property type="match status" value="2"/>
</dbReference>
<keyword evidence="9" id="KW-1185">Reference proteome</keyword>
<keyword evidence="4" id="KW-0804">Transcription</keyword>
<evidence type="ECO:0000256" key="1">
    <source>
        <dbReference type="ARBA" id="ARBA00004123"/>
    </source>
</evidence>
<keyword evidence="3" id="KW-0238">DNA-binding</keyword>
<evidence type="ECO:0000256" key="3">
    <source>
        <dbReference type="ARBA" id="ARBA00023125"/>
    </source>
</evidence>
<dbReference type="InterPro" id="IPR050655">
    <property type="entry name" value="Plant_B3_domain"/>
</dbReference>
<dbReference type="PANTHER" id="PTHR31920">
    <property type="entry name" value="B3 DOMAIN-CONTAINING"/>
    <property type="match status" value="1"/>
</dbReference>
<protein>
    <recommendedName>
        <fullName evidence="7">TF-B3 domain-containing protein</fullName>
    </recommendedName>
</protein>
<reference evidence="8 9" key="1">
    <citation type="submission" date="2019-05" db="EMBL/GenBank/DDBJ databases">
        <title>Mikania micrantha, genome provides insights into the molecular mechanism of rapid growth.</title>
        <authorList>
            <person name="Liu B."/>
        </authorList>
    </citation>
    <scope>NUCLEOTIDE SEQUENCE [LARGE SCALE GENOMIC DNA]</scope>
    <source>
        <strain evidence="8">NLD-2019</strain>
        <tissue evidence="8">Leaf</tissue>
    </source>
</reference>
<dbReference type="Pfam" id="PF02362">
    <property type="entry name" value="B3"/>
    <property type="match status" value="2"/>
</dbReference>
<evidence type="ECO:0000313" key="9">
    <source>
        <dbReference type="Proteomes" id="UP000326396"/>
    </source>
</evidence>
<organism evidence="8 9">
    <name type="scientific">Mikania micrantha</name>
    <name type="common">bitter vine</name>
    <dbReference type="NCBI Taxonomy" id="192012"/>
    <lineage>
        <taxon>Eukaryota</taxon>
        <taxon>Viridiplantae</taxon>
        <taxon>Streptophyta</taxon>
        <taxon>Embryophyta</taxon>
        <taxon>Tracheophyta</taxon>
        <taxon>Spermatophyta</taxon>
        <taxon>Magnoliopsida</taxon>
        <taxon>eudicotyledons</taxon>
        <taxon>Gunneridae</taxon>
        <taxon>Pentapetalae</taxon>
        <taxon>asterids</taxon>
        <taxon>campanulids</taxon>
        <taxon>Asterales</taxon>
        <taxon>Asteraceae</taxon>
        <taxon>Asteroideae</taxon>
        <taxon>Heliantheae alliance</taxon>
        <taxon>Eupatorieae</taxon>
        <taxon>Mikania</taxon>
    </lineage>
</organism>